<dbReference type="Proteomes" id="UP000256661">
    <property type="component" value="Unassembled WGS sequence"/>
</dbReference>
<dbReference type="PANTHER" id="PTHR44846">
    <property type="entry name" value="MANNOSYL-D-GLYCERATE TRANSPORT/METABOLISM SYSTEM REPRESSOR MNGR-RELATED"/>
    <property type="match status" value="1"/>
</dbReference>
<reference evidence="5 6" key="1">
    <citation type="submission" date="2018-08" db="EMBL/GenBank/DDBJ databases">
        <title>Sequencing the genomes of 1000 actinobacteria strains.</title>
        <authorList>
            <person name="Klenk H.-P."/>
        </authorList>
    </citation>
    <scope>NUCLEOTIDE SEQUENCE [LARGE SCALE GENOMIC DNA]</scope>
    <source>
        <strain evidence="5 6">DSM 43927</strain>
    </source>
</reference>
<dbReference type="CDD" id="cd07377">
    <property type="entry name" value="WHTH_GntR"/>
    <property type="match status" value="1"/>
</dbReference>
<dbReference type="EMBL" id="QTTT01000001">
    <property type="protein sequence ID" value="REF00608.1"/>
    <property type="molecule type" value="Genomic_DNA"/>
</dbReference>
<dbReference type="InterPro" id="IPR036390">
    <property type="entry name" value="WH_DNA-bd_sf"/>
</dbReference>
<dbReference type="GO" id="GO:0003700">
    <property type="term" value="F:DNA-binding transcription factor activity"/>
    <property type="evidence" value="ECO:0007669"/>
    <property type="project" value="InterPro"/>
</dbReference>
<evidence type="ECO:0000313" key="5">
    <source>
        <dbReference type="EMBL" id="REF00608.1"/>
    </source>
</evidence>
<dbReference type="InterPro" id="IPR050679">
    <property type="entry name" value="Bact_HTH_transcr_reg"/>
</dbReference>
<proteinExistence type="predicted"/>
<name>A0A3D9SYF6_9ACTN</name>
<dbReference type="SMART" id="SM00345">
    <property type="entry name" value="HTH_GNTR"/>
    <property type="match status" value="1"/>
</dbReference>
<evidence type="ECO:0000256" key="2">
    <source>
        <dbReference type="ARBA" id="ARBA00023125"/>
    </source>
</evidence>
<dbReference type="Gene3D" id="1.10.10.10">
    <property type="entry name" value="Winged helix-like DNA-binding domain superfamily/Winged helix DNA-binding domain"/>
    <property type="match status" value="1"/>
</dbReference>
<comment type="caution">
    <text evidence="5">The sequence shown here is derived from an EMBL/GenBank/DDBJ whole genome shotgun (WGS) entry which is preliminary data.</text>
</comment>
<evidence type="ECO:0000256" key="3">
    <source>
        <dbReference type="ARBA" id="ARBA00023163"/>
    </source>
</evidence>
<keyword evidence="2" id="KW-0238">DNA-binding</keyword>
<accession>A0A3D9SYF6</accession>
<dbReference type="GO" id="GO:0045892">
    <property type="term" value="P:negative regulation of DNA-templated transcription"/>
    <property type="evidence" value="ECO:0007669"/>
    <property type="project" value="TreeGrafter"/>
</dbReference>
<dbReference type="AlphaFoldDB" id="A0A3D9SYF6"/>
<dbReference type="GO" id="GO:0003677">
    <property type="term" value="F:DNA binding"/>
    <property type="evidence" value="ECO:0007669"/>
    <property type="project" value="UniProtKB-KW"/>
</dbReference>
<keyword evidence="6" id="KW-1185">Reference proteome</keyword>
<gene>
    <name evidence="5" type="ORF">DFJ69_6163</name>
</gene>
<dbReference type="InterPro" id="IPR036388">
    <property type="entry name" value="WH-like_DNA-bd_sf"/>
</dbReference>
<keyword evidence="1" id="KW-0805">Transcription regulation</keyword>
<organism evidence="5 6">
    <name type="scientific">Thermomonospora umbrina</name>
    <dbReference type="NCBI Taxonomy" id="111806"/>
    <lineage>
        <taxon>Bacteria</taxon>
        <taxon>Bacillati</taxon>
        <taxon>Actinomycetota</taxon>
        <taxon>Actinomycetes</taxon>
        <taxon>Streptosporangiales</taxon>
        <taxon>Thermomonosporaceae</taxon>
        <taxon>Thermomonospora</taxon>
    </lineage>
</organism>
<protein>
    <submittedName>
        <fullName evidence="5">Regulatory GntR family protein</fullName>
    </submittedName>
</protein>
<dbReference type="RefSeq" id="WP_116025742.1">
    <property type="nucleotide sequence ID" value="NZ_QTTT01000001.1"/>
</dbReference>
<feature type="domain" description="HTH gntR-type" evidence="4">
    <location>
        <begin position="3"/>
        <end position="72"/>
    </location>
</feature>
<sequence>MSKSRYQEIADALRERIQAGEWPVGSKLPGISTLQEEYGVPGLNTIRAAQQLLVEEGMIVTKQGVGATVVSTTSLRQVDVLHLLRTARGAVVTAIAALEAPKRITLDLNDADLSFVVTDALSEWASRQRHEAQDELADDPQDTTAASRLRQAEIADALLARIEAAL</sequence>
<dbReference type="InterPro" id="IPR000524">
    <property type="entry name" value="Tscrpt_reg_HTH_GntR"/>
</dbReference>
<dbReference type="SUPFAM" id="SSF46785">
    <property type="entry name" value="Winged helix' DNA-binding domain"/>
    <property type="match status" value="1"/>
</dbReference>
<evidence type="ECO:0000256" key="1">
    <source>
        <dbReference type="ARBA" id="ARBA00023015"/>
    </source>
</evidence>
<dbReference type="OrthoDB" id="3517754at2"/>
<evidence type="ECO:0000259" key="4">
    <source>
        <dbReference type="PROSITE" id="PS50949"/>
    </source>
</evidence>
<keyword evidence="3" id="KW-0804">Transcription</keyword>
<dbReference type="Pfam" id="PF00392">
    <property type="entry name" value="GntR"/>
    <property type="match status" value="1"/>
</dbReference>
<dbReference type="PANTHER" id="PTHR44846:SF1">
    <property type="entry name" value="MANNOSYL-D-GLYCERATE TRANSPORT_METABOLISM SYSTEM REPRESSOR MNGR-RELATED"/>
    <property type="match status" value="1"/>
</dbReference>
<dbReference type="PROSITE" id="PS50949">
    <property type="entry name" value="HTH_GNTR"/>
    <property type="match status" value="1"/>
</dbReference>
<evidence type="ECO:0000313" key="6">
    <source>
        <dbReference type="Proteomes" id="UP000256661"/>
    </source>
</evidence>